<evidence type="ECO:0000256" key="1">
    <source>
        <dbReference type="SAM" id="Phobius"/>
    </source>
</evidence>
<proteinExistence type="predicted"/>
<keyword evidence="1" id="KW-0472">Membrane</keyword>
<feature type="transmembrane region" description="Helical" evidence="1">
    <location>
        <begin position="58"/>
        <end position="88"/>
    </location>
</feature>
<feature type="transmembrane region" description="Helical" evidence="1">
    <location>
        <begin position="109"/>
        <end position="131"/>
    </location>
</feature>
<evidence type="ECO:0000313" key="2">
    <source>
        <dbReference type="EMBL" id="MER5173281.1"/>
    </source>
</evidence>
<feature type="transmembrane region" description="Helical" evidence="1">
    <location>
        <begin position="137"/>
        <end position="157"/>
    </location>
</feature>
<feature type="transmembrane region" description="Helical" evidence="1">
    <location>
        <begin position="14"/>
        <end position="38"/>
    </location>
</feature>
<evidence type="ECO:0000313" key="3">
    <source>
        <dbReference type="Proteomes" id="UP001438953"/>
    </source>
</evidence>
<name>A0ABV1SL52_9RHOB</name>
<keyword evidence="3" id="KW-1185">Reference proteome</keyword>
<keyword evidence="1" id="KW-0812">Transmembrane</keyword>
<sequence>MVDPLTSRIWAHRLLFVVIISVIIFIRLLPISPTYHGIPGPDLCLAFALAWVQRKPDYVPAILIIAVFFVQDLVFWRAPGLWTLIVLMATEWLRRRETRLREMPFAMELAMIAALLVMMVFLERIVMTLMMADQPPLGRVLLQALTTLIAYPFVVALSRLAFGVKRAVPGEVDDLGHRV</sequence>
<dbReference type="RefSeq" id="WP_350938588.1">
    <property type="nucleotide sequence ID" value="NZ_JAYWLC010000017.1"/>
</dbReference>
<dbReference type="Proteomes" id="UP001438953">
    <property type="component" value="Unassembled WGS sequence"/>
</dbReference>
<comment type="caution">
    <text evidence="2">The sequence shown here is derived from an EMBL/GenBank/DDBJ whole genome shotgun (WGS) entry which is preliminary data.</text>
</comment>
<reference evidence="2 3" key="2">
    <citation type="submission" date="2024-06" db="EMBL/GenBank/DDBJ databases">
        <title>Thioclava kandeliae sp. nov. from a rhizosphere soil sample of Kandelia candel in a mangrove.</title>
        <authorList>
            <person name="Mu T."/>
        </authorList>
    </citation>
    <scope>NUCLEOTIDE SEQUENCE [LARGE SCALE GENOMIC DNA]</scope>
    <source>
        <strain evidence="2 3">CPCC 100088</strain>
    </source>
</reference>
<reference evidence="2 3" key="1">
    <citation type="submission" date="2024-01" db="EMBL/GenBank/DDBJ databases">
        <authorList>
            <person name="Deng Y."/>
            <person name="Su J."/>
        </authorList>
    </citation>
    <scope>NUCLEOTIDE SEQUENCE [LARGE SCALE GENOMIC DNA]</scope>
    <source>
        <strain evidence="2 3">CPCC 100088</strain>
    </source>
</reference>
<gene>
    <name evidence="2" type="ORF">VSX56_16050</name>
</gene>
<accession>A0ABV1SL52</accession>
<keyword evidence="1" id="KW-1133">Transmembrane helix</keyword>
<protein>
    <submittedName>
        <fullName evidence="2">Rod shape-determining protein MreD</fullName>
    </submittedName>
</protein>
<organism evidence="2 3">
    <name type="scientific">Thioclava kandeliae</name>
    <dbReference type="NCBI Taxonomy" id="3070818"/>
    <lineage>
        <taxon>Bacteria</taxon>
        <taxon>Pseudomonadati</taxon>
        <taxon>Pseudomonadota</taxon>
        <taxon>Alphaproteobacteria</taxon>
        <taxon>Rhodobacterales</taxon>
        <taxon>Paracoccaceae</taxon>
        <taxon>Thioclava</taxon>
    </lineage>
</organism>
<dbReference type="EMBL" id="JAYWLC010000017">
    <property type="protein sequence ID" value="MER5173281.1"/>
    <property type="molecule type" value="Genomic_DNA"/>
</dbReference>